<dbReference type="InterPro" id="IPR010982">
    <property type="entry name" value="Lambda_DNA-bd_dom_sf"/>
</dbReference>
<evidence type="ECO:0000313" key="2">
    <source>
        <dbReference type="EMBL" id="RYC52133.1"/>
    </source>
</evidence>
<dbReference type="RefSeq" id="WP_129653671.1">
    <property type="nucleotide sequence ID" value="NZ_ML142908.1"/>
</dbReference>
<dbReference type="SMART" id="SM00530">
    <property type="entry name" value="HTH_XRE"/>
    <property type="match status" value="1"/>
</dbReference>
<dbReference type="AlphaFoldDB" id="A0A444VMX9"/>
<dbReference type="Proteomes" id="UP000290261">
    <property type="component" value="Unassembled WGS sequence"/>
</dbReference>
<dbReference type="Gene3D" id="1.10.260.40">
    <property type="entry name" value="lambda repressor-like DNA-binding domains"/>
    <property type="match status" value="1"/>
</dbReference>
<protein>
    <submittedName>
        <fullName evidence="2">DNA-binding protein</fullName>
    </submittedName>
</protein>
<keyword evidence="2" id="KW-0238">DNA-binding</keyword>
<comment type="caution">
    <text evidence="2">The sequence shown here is derived from an EMBL/GenBank/DDBJ whole genome shotgun (WGS) entry which is preliminary data.</text>
</comment>
<organism evidence="2 3">
    <name type="scientific">Flagellimonas olearia</name>
    <dbReference type="NCBI Taxonomy" id="552546"/>
    <lineage>
        <taxon>Bacteria</taxon>
        <taxon>Pseudomonadati</taxon>
        <taxon>Bacteroidota</taxon>
        <taxon>Flavobacteriia</taxon>
        <taxon>Flavobacteriales</taxon>
        <taxon>Flavobacteriaceae</taxon>
        <taxon>Flagellimonas</taxon>
    </lineage>
</organism>
<gene>
    <name evidence="2" type="ORF">DN53_09610</name>
</gene>
<dbReference type="PROSITE" id="PS50943">
    <property type="entry name" value="HTH_CROC1"/>
    <property type="match status" value="1"/>
</dbReference>
<keyword evidence="3" id="KW-1185">Reference proteome</keyword>
<name>A0A444VMX9_9FLAO</name>
<sequence length="74" mass="8720">MDKSKELKKLAKRIKSLRLQKGYSSYENFAFDKDIPRAQYGRYETGTDMQYTSLLKIAQAFDMTLEEFFSEGFD</sequence>
<evidence type="ECO:0000259" key="1">
    <source>
        <dbReference type="PROSITE" id="PS50943"/>
    </source>
</evidence>
<accession>A0A444VMX9</accession>
<dbReference type="InterPro" id="IPR001387">
    <property type="entry name" value="Cro/C1-type_HTH"/>
</dbReference>
<dbReference type="EMBL" id="JJMP01000003">
    <property type="protein sequence ID" value="RYC52133.1"/>
    <property type="molecule type" value="Genomic_DNA"/>
</dbReference>
<evidence type="ECO:0000313" key="3">
    <source>
        <dbReference type="Proteomes" id="UP000290261"/>
    </source>
</evidence>
<dbReference type="Pfam" id="PF01381">
    <property type="entry name" value="HTH_3"/>
    <property type="match status" value="1"/>
</dbReference>
<feature type="domain" description="HTH cro/C1-type" evidence="1">
    <location>
        <begin position="14"/>
        <end position="68"/>
    </location>
</feature>
<reference evidence="2 3" key="1">
    <citation type="submission" date="2014-04" db="EMBL/GenBank/DDBJ databases">
        <title>Whole genome of Muricauda olearia.</title>
        <authorList>
            <person name="Zhang X.-H."/>
            <person name="Tang K."/>
        </authorList>
    </citation>
    <scope>NUCLEOTIDE SEQUENCE [LARGE SCALE GENOMIC DNA]</scope>
    <source>
        <strain evidence="2 3">Th120</strain>
    </source>
</reference>
<dbReference type="SUPFAM" id="SSF47413">
    <property type="entry name" value="lambda repressor-like DNA-binding domains"/>
    <property type="match status" value="1"/>
</dbReference>
<proteinExistence type="predicted"/>
<dbReference type="GO" id="GO:0003677">
    <property type="term" value="F:DNA binding"/>
    <property type="evidence" value="ECO:0007669"/>
    <property type="project" value="UniProtKB-KW"/>
</dbReference>